<name>A0A8S0RBK8_OLEEU</name>
<evidence type="ECO:0000313" key="2">
    <source>
        <dbReference type="Proteomes" id="UP000594638"/>
    </source>
</evidence>
<accession>A0A8S0RBK8</accession>
<dbReference type="Gramene" id="OE9A084508T1">
    <property type="protein sequence ID" value="OE9A084508C1"/>
    <property type="gene ID" value="OE9A084508"/>
</dbReference>
<feature type="non-terminal residue" evidence="1">
    <location>
        <position position="58"/>
    </location>
</feature>
<dbReference type="Proteomes" id="UP000594638">
    <property type="component" value="Unassembled WGS sequence"/>
</dbReference>
<gene>
    <name evidence="1" type="ORF">OLEA9_A084508</name>
</gene>
<evidence type="ECO:0000313" key="1">
    <source>
        <dbReference type="EMBL" id="CAA2976703.1"/>
    </source>
</evidence>
<reference evidence="1 2" key="1">
    <citation type="submission" date="2019-12" db="EMBL/GenBank/DDBJ databases">
        <authorList>
            <person name="Alioto T."/>
            <person name="Alioto T."/>
            <person name="Gomez Garrido J."/>
        </authorList>
    </citation>
    <scope>NUCLEOTIDE SEQUENCE [LARGE SCALE GENOMIC DNA]</scope>
</reference>
<organism evidence="1 2">
    <name type="scientific">Olea europaea subsp. europaea</name>
    <dbReference type="NCBI Taxonomy" id="158383"/>
    <lineage>
        <taxon>Eukaryota</taxon>
        <taxon>Viridiplantae</taxon>
        <taxon>Streptophyta</taxon>
        <taxon>Embryophyta</taxon>
        <taxon>Tracheophyta</taxon>
        <taxon>Spermatophyta</taxon>
        <taxon>Magnoliopsida</taxon>
        <taxon>eudicotyledons</taxon>
        <taxon>Gunneridae</taxon>
        <taxon>Pentapetalae</taxon>
        <taxon>asterids</taxon>
        <taxon>lamiids</taxon>
        <taxon>Lamiales</taxon>
        <taxon>Oleaceae</taxon>
        <taxon>Oleeae</taxon>
        <taxon>Olea</taxon>
    </lineage>
</organism>
<dbReference type="EMBL" id="CACTIH010002515">
    <property type="protein sequence ID" value="CAA2976703.1"/>
    <property type="molecule type" value="Genomic_DNA"/>
</dbReference>
<dbReference type="AlphaFoldDB" id="A0A8S0RBK8"/>
<comment type="caution">
    <text evidence="1">The sequence shown here is derived from an EMBL/GenBank/DDBJ whole genome shotgun (WGS) entry which is preliminary data.</text>
</comment>
<protein>
    <submittedName>
        <fullName evidence="1">Uncharacterized protein</fullName>
    </submittedName>
</protein>
<sequence>DEVANCSDKEKEVVMIEDVVYVTTMEDELEVDQVGPGSCNFQAWIDGDTHMEEPHDDD</sequence>
<keyword evidence="2" id="KW-1185">Reference proteome</keyword>
<feature type="non-terminal residue" evidence="1">
    <location>
        <position position="1"/>
    </location>
</feature>
<proteinExistence type="predicted"/>